<dbReference type="InterPro" id="IPR039881">
    <property type="entry name" value="PCIF1-like"/>
</dbReference>
<name>A0AAV6VVQ8_9ARAC</name>
<evidence type="ECO:0000256" key="1">
    <source>
        <dbReference type="SAM" id="MobiDB-lite"/>
    </source>
</evidence>
<dbReference type="AlphaFoldDB" id="A0AAV6VVQ8"/>
<gene>
    <name evidence="3" type="ORF">JTE90_022339</name>
</gene>
<dbReference type="InterPro" id="IPR022035">
    <property type="entry name" value="PCIF1_WW"/>
</dbReference>
<dbReference type="GO" id="GO:0005634">
    <property type="term" value="C:nucleus"/>
    <property type="evidence" value="ECO:0007669"/>
    <property type="project" value="TreeGrafter"/>
</dbReference>
<dbReference type="GO" id="GO:0016422">
    <property type="term" value="F:mRNA (2'-O-methyladenosine-N6-)-methyltransferase activity"/>
    <property type="evidence" value="ECO:0007669"/>
    <property type="project" value="InterPro"/>
</dbReference>
<dbReference type="InterPro" id="IPR001202">
    <property type="entry name" value="WW_dom"/>
</dbReference>
<dbReference type="SUPFAM" id="SSF51045">
    <property type="entry name" value="WW domain"/>
    <property type="match status" value="1"/>
</dbReference>
<dbReference type="Proteomes" id="UP000827092">
    <property type="component" value="Unassembled WGS sequence"/>
</dbReference>
<feature type="compositionally biased region" description="Low complexity" evidence="1">
    <location>
        <begin position="750"/>
        <end position="766"/>
    </location>
</feature>
<dbReference type="GO" id="GO:0099122">
    <property type="term" value="F:RNA polymerase II C-terminal domain binding"/>
    <property type="evidence" value="ECO:0007669"/>
    <property type="project" value="InterPro"/>
</dbReference>
<dbReference type="SMART" id="SM00456">
    <property type="entry name" value="WW"/>
    <property type="match status" value="1"/>
</dbReference>
<proteinExistence type="predicted"/>
<feature type="domain" description="WW" evidence="2">
    <location>
        <begin position="151"/>
        <end position="185"/>
    </location>
</feature>
<sequence>MISYCVYLHLNIGKTDVNLAALRTDEAVKRSILYDVLQNHLGTKTVLLLKMTTVPVTRNHSLDEEELRNHGASRILDLSEHKFGEVSHGDWIETSADKPVIPAPILRRNNSLPADMPSVSHAVSSPQGAQGPLMSPNQYGSADPVHDLPPELLQIGWRKFWSKRENRPYFFNKITNESLWEMPRLGHYDPSTDPLGIQLSPTGGEPHTPLTPISQPPFPRIGDKRRASEDGIPIMAKKFILCGYWDLEVPTNVVIWERSPSLLPPPHPEVEQYRANLVVKLRQQYHEMCHSREGIDAPKESLNRWFMERKIMDKGCDPLLPSVCFPEVSQSMFREIMNDIPVKLVRPKFSGDARKQLSKYAEAAKKMIESRNISSEGRKIVKWNAEDAFQWIRKTLNATFDDYLERLGHLKQQCQPHLVEAAKDSVEAICTKIYNLSCDYAKKIRDKHWSLFRQHGIEEITSPLQVSINKEVYCYPVQFAISSPHLPVVQLLTDKEKTILRFKGDDVRIATTYFHKLEHLYRLNCSDDRKFENFLARVWCMLKRYQAFAGINPGEGHGVQGSMPVAVFDCLHKHFGVTFECFASPLNCYFRQYCSAFPDTDSFFGSRGPILHFHPVSGSFEANPPYCEELLDAIIAHFERLLSNSQKPLSFIVFISECRDPVPPFLTKFEASRYKRKQLLIPAFEHEYRHGLQHVIPKTEIYQRSIHGTQVFFLQNDSGYAHWGPTPERIDALLESFKLGKDKDREQSLTPTALPSAVAATAPAAAEQTDPSKAPQLTQALGRNNSDGGFTPQNHASL</sequence>
<evidence type="ECO:0000259" key="2">
    <source>
        <dbReference type="PROSITE" id="PS50020"/>
    </source>
</evidence>
<dbReference type="Pfam" id="PF00397">
    <property type="entry name" value="WW"/>
    <property type="match status" value="1"/>
</dbReference>
<dbReference type="PROSITE" id="PS50020">
    <property type="entry name" value="WW_DOMAIN_2"/>
    <property type="match status" value="1"/>
</dbReference>
<dbReference type="CDD" id="cd00201">
    <property type="entry name" value="WW"/>
    <property type="match status" value="1"/>
</dbReference>
<comment type="caution">
    <text evidence="3">The sequence shown here is derived from an EMBL/GenBank/DDBJ whole genome shotgun (WGS) entry which is preliminary data.</text>
</comment>
<dbReference type="FunFam" id="2.20.70.10:FF:000036">
    <property type="entry name" value="Phosphorylated CTD-interacting factor 1"/>
    <property type="match status" value="1"/>
</dbReference>
<dbReference type="EMBL" id="JAFNEN010000014">
    <property type="protein sequence ID" value="KAG8200730.1"/>
    <property type="molecule type" value="Genomic_DNA"/>
</dbReference>
<keyword evidence="4" id="KW-1185">Reference proteome</keyword>
<accession>A0AAV6VVQ8</accession>
<dbReference type="Gene3D" id="2.20.70.10">
    <property type="match status" value="1"/>
</dbReference>
<evidence type="ECO:0000313" key="3">
    <source>
        <dbReference type="EMBL" id="KAG8200730.1"/>
    </source>
</evidence>
<dbReference type="PANTHER" id="PTHR21727:SF0">
    <property type="entry name" value="MRNA (2'-O-METHYLADENOSINE-N(6)-)-METHYLTRANSFERASE"/>
    <property type="match status" value="1"/>
</dbReference>
<dbReference type="Pfam" id="PF12237">
    <property type="entry name" value="PCIF1_WW"/>
    <property type="match status" value="1"/>
</dbReference>
<protein>
    <recommendedName>
        <fullName evidence="2">WW domain-containing protein</fullName>
    </recommendedName>
</protein>
<feature type="region of interest" description="Disordered" evidence="1">
    <location>
        <begin position="744"/>
        <end position="798"/>
    </location>
</feature>
<feature type="compositionally biased region" description="Polar residues" evidence="1">
    <location>
        <begin position="769"/>
        <end position="798"/>
    </location>
</feature>
<organism evidence="3 4">
    <name type="scientific">Oedothorax gibbosus</name>
    <dbReference type="NCBI Taxonomy" id="931172"/>
    <lineage>
        <taxon>Eukaryota</taxon>
        <taxon>Metazoa</taxon>
        <taxon>Ecdysozoa</taxon>
        <taxon>Arthropoda</taxon>
        <taxon>Chelicerata</taxon>
        <taxon>Arachnida</taxon>
        <taxon>Araneae</taxon>
        <taxon>Araneomorphae</taxon>
        <taxon>Entelegynae</taxon>
        <taxon>Araneoidea</taxon>
        <taxon>Linyphiidae</taxon>
        <taxon>Erigoninae</taxon>
        <taxon>Oedothorax</taxon>
    </lineage>
</organism>
<dbReference type="InterPro" id="IPR036020">
    <property type="entry name" value="WW_dom_sf"/>
</dbReference>
<evidence type="ECO:0000313" key="4">
    <source>
        <dbReference type="Proteomes" id="UP000827092"/>
    </source>
</evidence>
<reference evidence="3 4" key="1">
    <citation type="journal article" date="2022" name="Nat. Ecol. Evol.">
        <title>A masculinizing supergene underlies an exaggerated male reproductive morph in a spider.</title>
        <authorList>
            <person name="Hendrickx F."/>
            <person name="De Corte Z."/>
            <person name="Sonet G."/>
            <person name="Van Belleghem S.M."/>
            <person name="Kostlbacher S."/>
            <person name="Vangestel C."/>
        </authorList>
    </citation>
    <scope>NUCLEOTIDE SEQUENCE [LARGE SCALE GENOMIC DNA]</scope>
    <source>
        <strain evidence="3">W744_W776</strain>
    </source>
</reference>
<dbReference type="PANTHER" id="PTHR21727">
    <property type="entry name" value="PHOSPHORYLATED CTD INTERACTING FACTOR 1"/>
    <property type="match status" value="1"/>
</dbReference>